<dbReference type="EMBL" id="HACA01005514">
    <property type="protein sequence ID" value="CDW22875.1"/>
    <property type="molecule type" value="Transcribed_RNA"/>
</dbReference>
<reference evidence="1" key="1">
    <citation type="submission" date="2014-05" db="EMBL/GenBank/DDBJ databases">
        <authorList>
            <person name="Chronopoulou M."/>
        </authorList>
    </citation>
    <scope>NUCLEOTIDE SEQUENCE</scope>
    <source>
        <tissue evidence="1">Whole organism</tissue>
    </source>
</reference>
<evidence type="ECO:0000313" key="1">
    <source>
        <dbReference type="EMBL" id="CDW22875.1"/>
    </source>
</evidence>
<name>A0A0K2TAQ3_LEPSM</name>
<protein>
    <submittedName>
        <fullName evidence="1">Uncharacterized protein</fullName>
    </submittedName>
</protein>
<sequence length="23" mass="3007">MYIVRWKIHLKITLRPLRLHYQK</sequence>
<accession>A0A0K2TAQ3</accession>
<organism evidence="1">
    <name type="scientific">Lepeophtheirus salmonis</name>
    <name type="common">Salmon louse</name>
    <name type="synonym">Caligus salmonis</name>
    <dbReference type="NCBI Taxonomy" id="72036"/>
    <lineage>
        <taxon>Eukaryota</taxon>
        <taxon>Metazoa</taxon>
        <taxon>Ecdysozoa</taxon>
        <taxon>Arthropoda</taxon>
        <taxon>Crustacea</taxon>
        <taxon>Multicrustacea</taxon>
        <taxon>Hexanauplia</taxon>
        <taxon>Copepoda</taxon>
        <taxon>Siphonostomatoida</taxon>
        <taxon>Caligidae</taxon>
        <taxon>Lepeophtheirus</taxon>
    </lineage>
</organism>
<proteinExistence type="predicted"/>
<dbReference type="AlphaFoldDB" id="A0A0K2TAQ3"/>